<evidence type="ECO:0000256" key="2">
    <source>
        <dbReference type="ARBA" id="ARBA00007524"/>
    </source>
</evidence>
<comment type="subcellular location">
    <subcellularLocation>
        <location evidence="1">Membrane</location>
        <topology evidence="1">Multi-pass membrane protein</topology>
    </subcellularLocation>
</comment>
<dbReference type="Proteomes" id="UP000228635">
    <property type="component" value="Unassembled WGS sequence"/>
</dbReference>
<gene>
    <name evidence="7" type="ORF">COU08_00405</name>
</gene>
<comment type="similarity">
    <text evidence="2">Belongs to the TspO/BZRP family.</text>
</comment>
<protein>
    <submittedName>
        <fullName evidence="7">TspO protein</fullName>
    </submittedName>
</protein>
<dbReference type="Gene3D" id="1.20.1260.100">
    <property type="entry name" value="TspO/MBR protein"/>
    <property type="match status" value="1"/>
</dbReference>
<evidence type="ECO:0000256" key="3">
    <source>
        <dbReference type="ARBA" id="ARBA00022692"/>
    </source>
</evidence>
<feature type="transmembrane region" description="Helical" evidence="6">
    <location>
        <begin position="47"/>
        <end position="67"/>
    </location>
</feature>
<accession>A0A2M6WJ53</accession>
<name>A0A2M6WJ53_9BACT</name>
<keyword evidence="3 6" id="KW-0812">Transmembrane</keyword>
<sequence length="157" mass="17472">MNNTFKLIIAVGVSLSAGVIGSFFTAPAVQSVWYIELVKPALNPPSWIFGPVWTTLFALMGITAFLVWKKGLDRRDVKIALGIFLGQLVLNTLWSIIFFDLHSPGGALIEIVFLWLAILATIIAFAKISKPAAWLLVPYILWVSFAMYLNYAIWVLN</sequence>
<dbReference type="InterPro" id="IPR004307">
    <property type="entry name" value="TspO_MBR"/>
</dbReference>
<dbReference type="GO" id="GO:0016020">
    <property type="term" value="C:membrane"/>
    <property type="evidence" value="ECO:0007669"/>
    <property type="project" value="UniProtKB-SubCell"/>
</dbReference>
<feature type="transmembrane region" description="Helical" evidence="6">
    <location>
        <begin position="7"/>
        <end position="35"/>
    </location>
</feature>
<evidence type="ECO:0000256" key="4">
    <source>
        <dbReference type="ARBA" id="ARBA00022989"/>
    </source>
</evidence>
<evidence type="ECO:0000313" key="8">
    <source>
        <dbReference type="Proteomes" id="UP000228635"/>
    </source>
</evidence>
<dbReference type="PANTHER" id="PTHR10057:SF0">
    <property type="entry name" value="TRANSLOCATOR PROTEIN"/>
    <property type="match status" value="1"/>
</dbReference>
<evidence type="ECO:0000313" key="7">
    <source>
        <dbReference type="EMBL" id="PIT92830.1"/>
    </source>
</evidence>
<feature type="transmembrane region" description="Helical" evidence="6">
    <location>
        <begin position="133"/>
        <end position="154"/>
    </location>
</feature>
<comment type="caution">
    <text evidence="7">The sequence shown here is derived from an EMBL/GenBank/DDBJ whole genome shotgun (WGS) entry which is preliminary data.</text>
</comment>
<keyword evidence="5 6" id="KW-0472">Membrane</keyword>
<dbReference type="CDD" id="cd15904">
    <property type="entry name" value="TSPO_MBR"/>
    <property type="match status" value="1"/>
</dbReference>
<keyword evidence="4 6" id="KW-1133">Transmembrane helix</keyword>
<evidence type="ECO:0000256" key="5">
    <source>
        <dbReference type="ARBA" id="ARBA00023136"/>
    </source>
</evidence>
<dbReference type="FunFam" id="1.20.1260.100:FF:000001">
    <property type="entry name" value="translocator protein 2"/>
    <property type="match status" value="1"/>
</dbReference>
<dbReference type="AlphaFoldDB" id="A0A2M6WJ53"/>
<evidence type="ECO:0000256" key="6">
    <source>
        <dbReference type="SAM" id="Phobius"/>
    </source>
</evidence>
<dbReference type="GO" id="GO:0033013">
    <property type="term" value="P:tetrapyrrole metabolic process"/>
    <property type="evidence" value="ECO:0007669"/>
    <property type="project" value="UniProtKB-ARBA"/>
</dbReference>
<feature type="transmembrane region" description="Helical" evidence="6">
    <location>
        <begin position="105"/>
        <end position="126"/>
    </location>
</feature>
<evidence type="ECO:0000256" key="1">
    <source>
        <dbReference type="ARBA" id="ARBA00004141"/>
    </source>
</evidence>
<dbReference type="EMBL" id="PFBA01000006">
    <property type="protein sequence ID" value="PIT92830.1"/>
    <property type="molecule type" value="Genomic_DNA"/>
</dbReference>
<dbReference type="Pfam" id="PF03073">
    <property type="entry name" value="TspO_MBR"/>
    <property type="match status" value="1"/>
</dbReference>
<dbReference type="PANTHER" id="PTHR10057">
    <property type="entry name" value="PERIPHERAL-TYPE BENZODIAZEPINE RECEPTOR"/>
    <property type="match status" value="1"/>
</dbReference>
<reference evidence="8" key="1">
    <citation type="submission" date="2017-09" db="EMBL/GenBank/DDBJ databases">
        <title>Depth-based differentiation of microbial function through sediment-hosted aquifers and enrichment of novel symbionts in the deep terrestrial subsurface.</title>
        <authorList>
            <person name="Probst A.J."/>
            <person name="Ladd B."/>
            <person name="Jarett J.K."/>
            <person name="Geller-Mcgrath D.E."/>
            <person name="Sieber C.M.K."/>
            <person name="Emerson J.B."/>
            <person name="Anantharaman K."/>
            <person name="Thomas B.C."/>
            <person name="Malmstrom R."/>
            <person name="Stieglmeier M."/>
            <person name="Klingl A."/>
            <person name="Woyke T."/>
            <person name="Ryan C.M."/>
            <person name="Banfield J.F."/>
        </authorList>
    </citation>
    <scope>NUCLEOTIDE SEQUENCE [LARGE SCALE GENOMIC DNA]</scope>
</reference>
<feature type="transmembrane region" description="Helical" evidence="6">
    <location>
        <begin position="79"/>
        <end position="99"/>
    </location>
</feature>
<dbReference type="InterPro" id="IPR038330">
    <property type="entry name" value="TspO/MBR-related_sf"/>
</dbReference>
<dbReference type="PIRSF" id="PIRSF005859">
    <property type="entry name" value="PBR"/>
    <property type="match status" value="1"/>
</dbReference>
<proteinExistence type="inferred from homology"/>
<organism evidence="7 8">
    <name type="scientific">Candidatus Harrisonbacteria bacterium CG10_big_fil_rev_8_21_14_0_10_42_17</name>
    <dbReference type="NCBI Taxonomy" id="1974584"/>
    <lineage>
        <taxon>Bacteria</taxon>
        <taxon>Candidatus Harrisoniibacteriota</taxon>
    </lineage>
</organism>